<keyword evidence="2" id="KW-0812">Transmembrane</keyword>
<feature type="region of interest" description="Disordered" evidence="1">
    <location>
        <begin position="1"/>
        <end position="34"/>
    </location>
</feature>
<keyword evidence="2" id="KW-1133">Transmembrane helix</keyword>
<feature type="transmembrane region" description="Helical" evidence="2">
    <location>
        <begin position="39"/>
        <end position="61"/>
    </location>
</feature>
<keyword evidence="4" id="KW-1185">Reference proteome</keyword>
<keyword evidence="2" id="KW-0472">Membrane</keyword>
<dbReference type="PANTHER" id="PTHR35896">
    <property type="entry name" value="IG-LIKE DOMAIN-CONTAINING PROTEIN"/>
    <property type="match status" value="1"/>
</dbReference>
<dbReference type="Proteomes" id="UP000800235">
    <property type="component" value="Unassembled WGS sequence"/>
</dbReference>
<dbReference type="AlphaFoldDB" id="A0A9P4U2P8"/>
<organism evidence="3 4">
    <name type="scientific">Tothia fuscella</name>
    <dbReference type="NCBI Taxonomy" id="1048955"/>
    <lineage>
        <taxon>Eukaryota</taxon>
        <taxon>Fungi</taxon>
        <taxon>Dikarya</taxon>
        <taxon>Ascomycota</taxon>
        <taxon>Pezizomycotina</taxon>
        <taxon>Dothideomycetes</taxon>
        <taxon>Pleosporomycetidae</taxon>
        <taxon>Venturiales</taxon>
        <taxon>Cylindrosympodiaceae</taxon>
        <taxon>Tothia</taxon>
    </lineage>
</organism>
<proteinExistence type="predicted"/>
<dbReference type="PANTHER" id="PTHR35896:SF3">
    <property type="entry name" value="MAJOR FACILITATOR SUPERFAMILY TRANSPORTER"/>
    <property type="match status" value="1"/>
</dbReference>
<evidence type="ECO:0000313" key="4">
    <source>
        <dbReference type="Proteomes" id="UP000800235"/>
    </source>
</evidence>
<sequence>MSCKLTQAENQPFLKYTDNPEVDEPNPRFQQKDTRRSRLLSHTLVFVGTSLLWILVQLTIYSSHHTTSPTVPPQPNIINTTLSYHHNITTNAHLLTCGTTVSEALSLGCKYDVLVNNFIPLPCFDQDFIDEYLDDNSWGAYADEEMTVRLTTPEEISQREYYWTSTRDHINHCGVMWKKQFYVLFEERGAVDTVIANPKHTDHCAQYLMDVTEKYWSTPTKVDRGFAGCWIREK</sequence>
<evidence type="ECO:0000256" key="2">
    <source>
        <dbReference type="SAM" id="Phobius"/>
    </source>
</evidence>
<accession>A0A9P4U2P8</accession>
<evidence type="ECO:0000313" key="3">
    <source>
        <dbReference type="EMBL" id="KAF2435110.1"/>
    </source>
</evidence>
<reference evidence="3" key="1">
    <citation type="journal article" date="2020" name="Stud. Mycol.">
        <title>101 Dothideomycetes genomes: a test case for predicting lifestyles and emergence of pathogens.</title>
        <authorList>
            <person name="Haridas S."/>
            <person name="Albert R."/>
            <person name="Binder M."/>
            <person name="Bloem J."/>
            <person name="Labutti K."/>
            <person name="Salamov A."/>
            <person name="Andreopoulos B."/>
            <person name="Baker S."/>
            <person name="Barry K."/>
            <person name="Bills G."/>
            <person name="Bluhm B."/>
            <person name="Cannon C."/>
            <person name="Castanera R."/>
            <person name="Culley D."/>
            <person name="Daum C."/>
            <person name="Ezra D."/>
            <person name="Gonzalez J."/>
            <person name="Henrissat B."/>
            <person name="Kuo A."/>
            <person name="Liang C."/>
            <person name="Lipzen A."/>
            <person name="Lutzoni F."/>
            <person name="Magnuson J."/>
            <person name="Mondo S."/>
            <person name="Nolan M."/>
            <person name="Ohm R."/>
            <person name="Pangilinan J."/>
            <person name="Park H.-J."/>
            <person name="Ramirez L."/>
            <person name="Alfaro M."/>
            <person name="Sun H."/>
            <person name="Tritt A."/>
            <person name="Yoshinaga Y."/>
            <person name="Zwiers L.-H."/>
            <person name="Turgeon B."/>
            <person name="Goodwin S."/>
            <person name="Spatafora J."/>
            <person name="Crous P."/>
            <person name="Grigoriev I."/>
        </authorList>
    </citation>
    <scope>NUCLEOTIDE SEQUENCE</scope>
    <source>
        <strain evidence="3">CBS 130266</strain>
    </source>
</reference>
<protein>
    <submittedName>
        <fullName evidence="3">Uncharacterized protein</fullName>
    </submittedName>
</protein>
<evidence type="ECO:0000256" key="1">
    <source>
        <dbReference type="SAM" id="MobiDB-lite"/>
    </source>
</evidence>
<dbReference type="InterPro" id="IPR053008">
    <property type="entry name" value="Phomopsin_biosynth_assoc"/>
</dbReference>
<feature type="compositionally biased region" description="Polar residues" evidence="1">
    <location>
        <begin position="1"/>
        <end position="10"/>
    </location>
</feature>
<dbReference type="OrthoDB" id="3501153at2759"/>
<name>A0A9P4U2P8_9PEZI</name>
<dbReference type="EMBL" id="MU007014">
    <property type="protein sequence ID" value="KAF2435110.1"/>
    <property type="molecule type" value="Genomic_DNA"/>
</dbReference>
<gene>
    <name evidence="3" type="ORF">EJ08DRAFT_626413</name>
</gene>
<comment type="caution">
    <text evidence="3">The sequence shown here is derived from an EMBL/GenBank/DDBJ whole genome shotgun (WGS) entry which is preliminary data.</text>
</comment>